<reference evidence="1 2" key="1">
    <citation type="submission" date="2017-11" db="EMBL/GenBank/DDBJ databases">
        <title>Genome sequence of Pantoea cypripedii NE1.</title>
        <authorList>
            <person name="Nascimento F.X."/>
        </authorList>
    </citation>
    <scope>NUCLEOTIDE SEQUENCE [LARGE SCALE GENOMIC DNA]</scope>
    <source>
        <strain evidence="1 2">NE1</strain>
    </source>
</reference>
<dbReference type="Proteomes" id="UP000502005">
    <property type="component" value="Chromosome"/>
</dbReference>
<evidence type="ECO:0000313" key="1">
    <source>
        <dbReference type="EMBL" id="QGY30647.1"/>
    </source>
</evidence>
<dbReference type="AlphaFoldDB" id="A0A6B9G934"/>
<gene>
    <name evidence="1" type="ORF">CUN67_17650</name>
</gene>
<name>A0A6B9G934_PANCY</name>
<accession>A0A6B9G934</accession>
<proteinExistence type="predicted"/>
<sequence length="65" mass="7208">MILRIINLFQFVVAALPLLLSGAGLHVIQLSSRPLAHKLPPYFLACAIGLASMEREINLLYNFKS</sequence>
<protein>
    <submittedName>
        <fullName evidence="1">Uncharacterized protein</fullName>
    </submittedName>
</protein>
<evidence type="ECO:0000313" key="2">
    <source>
        <dbReference type="Proteomes" id="UP000502005"/>
    </source>
</evidence>
<organism evidence="1 2">
    <name type="scientific">Pantoea cypripedii</name>
    <name type="common">Pectobacterium cypripedii</name>
    <name type="synonym">Erwinia cypripedii</name>
    <dbReference type="NCBI Taxonomy" id="55209"/>
    <lineage>
        <taxon>Bacteria</taxon>
        <taxon>Pseudomonadati</taxon>
        <taxon>Pseudomonadota</taxon>
        <taxon>Gammaproteobacteria</taxon>
        <taxon>Enterobacterales</taxon>
        <taxon>Erwiniaceae</taxon>
        <taxon>Pantoea</taxon>
    </lineage>
</organism>
<dbReference type="EMBL" id="CP024768">
    <property type="protein sequence ID" value="QGY30647.1"/>
    <property type="molecule type" value="Genomic_DNA"/>
</dbReference>